<organism evidence="5">
    <name type="scientific">uncultured Acidimicrobiales bacterium</name>
    <dbReference type="NCBI Taxonomy" id="310071"/>
    <lineage>
        <taxon>Bacteria</taxon>
        <taxon>Bacillati</taxon>
        <taxon>Actinomycetota</taxon>
        <taxon>Acidimicrobiia</taxon>
        <taxon>Acidimicrobiales</taxon>
        <taxon>environmental samples</taxon>
    </lineage>
</organism>
<dbReference type="AlphaFoldDB" id="A0A6J4I0U2"/>
<evidence type="ECO:0000256" key="1">
    <source>
        <dbReference type="ARBA" id="ARBA00022670"/>
    </source>
</evidence>
<name>A0A6J4I0U2_9ACTN</name>
<evidence type="ECO:0000313" key="5">
    <source>
        <dbReference type="EMBL" id="CAA9236975.1"/>
    </source>
</evidence>
<dbReference type="InterPro" id="IPR036034">
    <property type="entry name" value="PDZ_sf"/>
</dbReference>
<dbReference type="Pfam" id="PF13180">
    <property type="entry name" value="PDZ_2"/>
    <property type="match status" value="1"/>
</dbReference>
<proteinExistence type="predicted"/>
<dbReference type="InterPro" id="IPR051201">
    <property type="entry name" value="Chloro_Bact_Ser_Proteases"/>
</dbReference>
<keyword evidence="2" id="KW-0378">Hydrolase</keyword>
<dbReference type="SMART" id="SM00228">
    <property type="entry name" value="PDZ"/>
    <property type="match status" value="1"/>
</dbReference>
<reference evidence="5" key="1">
    <citation type="submission" date="2020-02" db="EMBL/GenBank/DDBJ databases">
        <authorList>
            <person name="Meier V. D."/>
        </authorList>
    </citation>
    <scope>NUCLEOTIDE SEQUENCE</scope>
    <source>
        <strain evidence="5">AVDCRST_MAG50</strain>
    </source>
</reference>
<dbReference type="PANTHER" id="PTHR43343">
    <property type="entry name" value="PEPTIDASE S12"/>
    <property type="match status" value="1"/>
</dbReference>
<keyword evidence="1" id="KW-0645">Protease</keyword>
<dbReference type="Gene3D" id="2.30.42.10">
    <property type="match status" value="1"/>
</dbReference>
<dbReference type="PANTHER" id="PTHR43343:SF3">
    <property type="entry name" value="PROTEASE DO-LIKE 8, CHLOROPLASTIC"/>
    <property type="match status" value="1"/>
</dbReference>
<sequence length="337" mass="32804">MLATALLAGSAGGVVGAQLDSDGATPATSPGVPDGTPLSRPSSTVGGPGLDLSSILAKVEPAVVAIRTSTGEGTGVVISSNGEVLTNAHVVAGSTTVRVTVGDEVTARTADVVGSDAARDLAVLKIRDATGLPTAELDQSAGLQVGDDVVAIGNALGLQGTPTVTRGIVSALDRTLDDLTGLIQTDAAINPGNSGGPLVNAQGQVVGINTAIATGRNGVAQNIGFAISVERAAATIERLRSGGSAGPGALLGVSTTDPTDGSRGAAVARVEAGGPAAVAGLRAGDLIVSVDGQPVDGSGSLTGRIRDLKPGATVEIRYVRDGRTATTTATLGTRGSS</sequence>
<dbReference type="InterPro" id="IPR001940">
    <property type="entry name" value="Peptidase_S1C"/>
</dbReference>
<protein>
    <recommendedName>
        <fullName evidence="4">PDZ domain-containing protein</fullName>
    </recommendedName>
</protein>
<dbReference type="EMBL" id="CADCTF010000084">
    <property type="protein sequence ID" value="CAA9236975.1"/>
    <property type="molecule type" value="Genomic_DNA"/>
</dbReference>
<dbReference type="SUPFAM" id="SSF50156">
    <property type="entry name" value="PDZ domain-like"/>
    <property type="match status" value="1"/>
</dbReference>
<evidence type="ECO:0000256" key="2">
    <source>
        <dbReference type="ARBA" id="ARBA00022801"/>
    </source>
</evidence>
<evidence type="ECO:0000259" key="4">
    <source>
        <dbReference type="PROSITE" id="PS50106"/>
    </source>
</evidence>
<accession>A0A6J4I0U2</accession>
<evidence type="ECO:0000256" key="3">
    <source>
        <dbReference type="SAM" id="MobiDB-lite"/>
    </source>
</evidence>
<feature type="region of interest" description="Disordered" evidence="3">
    <location>
        <begin position="19"/>
        <end position="46"/>
    </location>
</feature>
<feature type="domain" description="PDZ" evidence="4">
    <location>
        <begin position="233"/>
        <end position="297"/>
    </location>
</feature>
<dbReference type="SUPFAM" id="SSF50494">
    <property type="entry name" value="Trypsin-like serine proteases"/>
    <property type="match status" value="1"/>
</dbReference>
<dbReference type="InterPro" id="IPR001478">
    <property type="entry name" value="PDZ"/>
</dbReference>
<dbReference type="GO" id="GO:0006508">
    <property type="term" value="P:proteolysis"/>
    <property type="evidence" value="ECO:0007669"/>
    <property type="project" value="UniProtKB-KW"/>
</dbReference>
<dbReference type="GO" id="GO:0004252">
    <property type="term" value="F:serine-type endopeptidase activity"/>
    <property type="evidence" value="ECO:0007669"/>
    <property type="project" value="InterPro"/>
</dbReference>
<gene>
    <name evidence="5" type="ORF">AVDCRST_MAG50-1449</name>
</gene>
<dbReference type="PROSITE" id="PS50106">
    <property type="entry name" value="PDZ"/>
    <property type="match status" value="1"/>
</dbReference>
<dbReference type="Gene3D" id="2.40.10.120">
    <property type="match status" value="1"/>
</dbReference>
<dbReference type="InterPro" id="IPR009003">
    <property type="entry name" value="Peptidase_S1_PA"/>
</dbReference>
<dbReference type="Pfam" id="PF13365">
    <property type="entry name" value="Trypsin_2"/>
    <property type="match status" value="1"/>
</dbReference>
<dbReference type="PRINTS" id="PR00834">
    <property type="entry name" value="PROTEASES2C"/>
</dbReference>